<organism evidence="1 2">
    <name type="scientific">Bowdeniella nasicola</name>
    <dbReference type="NCBI Taxonomy" id="208480"/>
    <lineage>
        <taxon>Bacteria</taxon>
        <taxon>Bacillati</taxon>
        <taxon>Actinomycetota</taxon>
        <taxon>Actinomycetes</taxon>
        <taxon>Actinomycetales</taxon>
        <taxon>Actinomycetaceae</taxon>
        <taxon>Bowdeniella</taxon>
    </lineage>
</organism>
<dbReference type="EMBL" id="MQVR01000041">
    <property type="protein sequence ID" value="OKL53767.1"/>
    <property type="molecule type" value="Genomic_DNA"/>
</dbReference>
<reference evidence="2" key="1">
    <citation type="submission" date="2016-12" db="EMBL/GenBank/DDBJ databases">
        <authorList>
            <person name="Meng X."/>
        </authorList>
    </citation>
    <scope>NUCLEOTIDE SEQUENCE [LARGE SCALE GENOMIC DNA]</scope>
    <source>
        <strain evidence="2">DSM 19116</strain>
    </source>
</reference>
<dbReference type="AlphaFoldDB" id="A0A1Q5Q1S3"/>
<proteinExistence type="predicted"/>
<dbReference type="InterPro" id="IPR005338">
    <property type="entry name" value="Anhydro_N_Ac-Mur_kinase"/>
</dbReference>
<gene>
    <name evidence="1" type="ORF">BSZ39_07740</name>
</gene>
<dbReference type="Gene3D" id="3.30.420.40">
    <property type="match status" value="2"/>
</dbReference>
<dbReference type="GO" id="GO:0016773">
    <property type="term" value="F:phosphotransferase activity, alcohol group as acceptor"/>
    <property type="evidence" value="ECO:0007669"/>
    <property type="project" value="InterPro"/>
</dbReference>
<evidence type="ECO:0000313" key="1">
    <source>
        <dbReference type="EMBL" id="OKL53767.1"/>
    </source>
</evidence>
<dbReference type="SUPFAM" id="SSF53067">
    <property type="entry name" value="Actin-like ATPase domain"/>
    <property type="match status" value="1"/>
</dbReference>
<comment type="caution">
    <text evidence="1">The sequence shown here is derived from an EMBL/GenBank/DDBJ whole genome shotgun (WGS) entry which is preliminary data.</text>
</comment>
<sequence>MMRILGMMSGTSADGIDAVVVDFCLADDHLAAEVVAGATKEFSPELREVVLAAQCPDVATSNAIADVHAAIGDVHAKVAKKFLGLGVDAICLHGQTINHRVVEGRVTASLQIGDPARVAAATNLPVIHAVRANDIALGGQGAPFAPLLDVMIAGERAPVACLNIGGIANVTVIDDRGVTAFDTGPGNCLIDAHLADISGGELSYDVDGALAARGSVDEALLAALLADPYFAQAPPKSTGREYFTLEWVRARSENKGFEPFGRLPAEDLAATLTALTARSIAEALGDVRTVYVAGGGARNRTLLRMLAERGLDVRPMSDLGLDSDLKEALLMALIGFATLHALPTTTAVAGSIALPPHATHAALRDLLTDVPARVRDAWPIPLRLVTRKDQP</sequence>
<dbReference type="GO" id="GO:0009254">
    <property type="term" value="P:peptidoglycan turnover"/>
    <property type="evidence" value="ECO:0007669"/>
    <property type="project" value="InterPro"/>
</dbReference>
<accession>A0A1Q5Q1S3</accession>
<dbReference type="PANTHER" id="PTHR30605:SF0">
    <property type="entry name" value="ANHYDRO-N-ACETYLMURAMIC ACID KINASE"/>
    <property type="match status" value="1"/>
</dbReference>
<dbReference type="PANTHER" id="PTHR30605">
    <property type="entry name" value="ANHYDRO-N-ACETYLMURAMIC ACID KINASE"/>
    <property type="match status" value="1"/>
</dbReference>
<protein>
    <recommendedName>
        <fullName evidence="3">Anhydro-N-acetylmuramic acid kinase</fullName>
    </recommendedName>
</protein>
<evidence type="ECO:0008006" key="3">
    <source>
        <dbReference type="Google" id="ProtNLM"/>
    </source>
</evidence>
<keyword evidence="2" id="KW-1185">Reference proteome</keyword>
<dbReference type="Proteomes" id="UP000185628">
    <property type="component" value="Unassembled WGS sequence"/>
</dbReference>
<dbReference type="GO" id="GO:0005524">
    <property type="term" value="F:ATP binding"/>
    <property type="evidence" value="ECO:0007669"/>
    <property type="project" value="InterPro"/>
</dbReference>
<dbReference type="Pfam" id="PF03702">
    <property type="entry name" value="AnmK"/>
    <property type="match status" value="1"/>
</dbReference>
<dbReference type="InterPro" id="IPR043129">
    <property type="entry name" value="ATPase_NBD"/>
</dbReference>
<evidence type="ECO:0000313" key="2">
    <source>
        <dbReference type="Proteomes" id="UP000185628"/>
    </source>
</evidence>
<dbReference type="GO" id="GO:0006040">
    <property type="term" value="P:amino sugar metabolic process"/>
    <property type="evidence" value="ECO:0007669"/>
    <property type="project" value="InterPro"/>
</dbReference>
<name>A0A1Q5Q1S3_9ACTO</name>